<accession>A0A6P7WM12</accession>
<evidence type="ECO:0000256" key="7">
    <source>
        <dbReference type="ARBA" id="ARBA00023157"/>
    </source>
</evidence>
<dbReference type="Gene3D" id="2.60.120.260">
    <property type="entry name" value="Galactose-binding domain-like"/>
    <property type="match status" value="2"/>
</dbReference>
<dbReference type="GO" id="GO:0010185">
    <property type="term" value="P:regulation of cellular defense response"/>
    <property type="evidence" value="ECO:0007669"/>
    <property type="project" value="UniProtKB-ARBA"/>
</dbReference>
<dbReference type="GO" id="GO:0046872">
    <property type="term" value="F:metal ion binding"/>
    <property type="evidence" value="ECO:0007669"/>
    <property type="project" value="UniProtKB-KW"/>
</dbReference>
<keyword evidence="5" id="KW-0430">Lectin</keyword>
<comment type="function">
    <text evidence="1">Acts as a defensive agent. Recognizes blood group fucosylated oligosaccharides including A, B, H and Lewis B-type antigens. Does not recognize Lewis A antigen and has low affinity for monovalent haptens.</text>
</comment>
<evidence type="ECO:0000256" key="6">
    <source>
        <dbReference type="ARBA" id="ARBA00022837"/>
    </source>
</evidence>
<dbReference type="Proteomes" id="UP000515156">
    <property type="component" value="Unplaced"/>
</dbReference>
<dbReference type="PANTHER" id="PTHR45713">
    <property type="entry name" value="FTP DOMAIN-CONTAINING PROTEIN"/>
    <property type="match status" value="1"/>
</dbReference>
<dbReference type="SMART" id="SM00607">
    <property type="entry name" value="FTP"/>
    <property type="match status" value="2"/>
</dbReference>
<evidence type="ECO:0000259" key="8">
    <source>
        <dbReference type="SMART" id="SM00607"/>
    </source>
</evidence>
<keyword evidence="6" id="KW-0106">Calcium</keyword>
<dbReference type="Pfam" id="PF22633">
    <property type="entry name" value="F5_F8_type_C_2"/>
    <property type="match status" value="2"/>
</dbReference>
<keyword evidence="9" id="KW-1185">Reference proteome</keyword>
<dbReference type="PANTHER" id="PTHR45713:SF6">
    <property type="entry name" value="F5_8 TYPE C DOMAIN-CONTAINING PROTEIN"/>
    <property type="match status" value="1"/>
</dbReference>
<dbReference type="InterPro" id="IPR051941">
    <property type="entry name" value="BG_Antigen-Binding_Lectin"/>
</dbReference>
<evidence type="ECO:0000313" key="9">
    <source>
        <dbReference type="Proteomes" id="UP000515156"/>
    </source>
</evidence>
<dbReference type="GO" id="GO:0001868">
    <property type="term" value="P:regulation of complement activation, lectin pathway"/>
    <property type="evidence" value="ECO:0007669"/>
    <property type="project" value="UniProtKB-ARBA"/>
</dbReference>
<dbReference type="OrthoDB" id="547680at2759"/>
<dbReference type="KEGG" id="muo:115458583"/>
<dbReference type="GO" id="GO:0042806">
    <property type="term" value="F:fucose binding"/>
    <property type="evidence" value="ECO:0007669"/>
    <property type="project" value="UniProtKB-ARBA"/>
</dbReference>
<dbReference type="InterPro" id="IPR006585">
    <property type="entry name" value="FTP1"/>
</dbReference>
<evidence type="ECO:0000256" key="5">
    <source>
        <dbReference type="ARBA" id="ARBA00022734"/>
    </source>
</evidence>
<evidence type="ECO:0000256" key="3">
    <source>
        <dbReference type="ARBA" id="ARBA00011233"/>
    </source>
</evidence>
<evidence type="ECO:0000256" key="1">
    <source>
        <dbReference type="ARBA" id="ARBA00002219"/>
    </source>
</evidence>
<comment type="similarity">
    <text evidence="2">Belongs to the fucolectin family.</text>
</comment>
<evidence type="ECO:0000313" key="10">
    <source>
        <dbReference type="RefSeq" id="XP_030044322.1"/>
    </source>
</evidence>
<name>A0A6P7WM12_9AMPH</name>
<dbReference type="InParanoid" id="A0A6P7WM12"/>
<dbReference type="GeneID" id="115458583"/>
<reference evidence="10" key="1">
    <citation type="submission" date="2025-08" db="UniProtKB">
        <authorList>
            <consortium name="RefSeq"/>
        </authorList>
    </citation>
    <scope>IDENTIFICATION</scope>
</reference>
<keyword evidence="4" id="KW-0479">Metal-binding</keyword>
<comment type="subunit">
    <text evidence="3">Homotrimer.</text>
</comment>
<dbReference type="AlphaFoldDB" id="A0A6P7WM12"/>
<gene>
    <name evidence="10" type="primary">LOC115458583</name>
</gene>
<evidence type="ECO:0000256" key="4">
    <source>
        <dbReference type="ARBA" id="ARBA00022723"/>
    </source>
</evidence>
<dbReference type="SUPFAM" id="SSF49785">
    <property type="entry name" value="Galactose-binding domain-like"/>
    <property type="match status" value="2"/>
</dbReference>
<organism evidence="9 10">
    <name type="scientific">Microcaecilia unicolor</name>
    <dbReference type="NCBI Taxonomy" id="1415580"/>
    <lineage>
        <taxon>Eukaryota</taxon>
        <taxon>Metazoa</taxon>
        <taxon>Chordata</taxon>
        <taxon>Craniata</taxon>
        <taxon>Vertebrata</taxon>
        <taxon>Euteleostomi</taxon>
        <taxon>Amphibia</taxon>
        <taxon>Gymnophiona</taxon>
        <taxon>Siphonopidae</taxon>
        <taxon>Microcaecilia</taxon>
    </lineage>
</organism>
<dbReference type="InterPro" id="IPR008979">
    <property type="entry name" value="Galactose-bd-like_sf"/>
</dbReference>
<sequence>MNFAPKFFTIYTVDTNIAPMGIANQSSTKYDAAAILAIDGNLNKDSRKGSCTHTEFATGSWWRLDLRRSWKIASIVVLNREDCCSQRLKDAEIRIGDRPDNSNPVCGNITDIRAGSITTLCCNGMEGRYVSVVLPNRKQYLTLCEVKVFPLQHPQDSWTNIAPLGIANQSSVAFNGSPRLAIDENPNTNYHRGSCIHTRKEMGAWWRLDLQRSWKIRSVEVVNRRDCCSQRLRGAQIRIGNSLDNNNPVCGNITDIKAGSITTLYCKGMEGRYVSVVLSNRKQYLSLCEVKVFPLQHPQDSYE</sequence>
<protein>
    <submittedName>
        <fullName evidence="10">Uncharacterized protein LOC115458583</fullName>
    </submittedName>
</protein>
<feature type="domain" description="Fucolectin tachylectin-4 pentraxin-1" evidence="8">
    <location>
        <begin position="158"/>
        <end position="296"/>
    </location>
</feature>
<evidence type="ECO:0000256" key="2">
    <source>
        <dbReference type="ARBA" id="ARBA00010147"/>
    </source>
</evidence>
<dbReference type="RefSeq" id="XP_030044322.1">
    <property type="nucleotide sequence ID" value="XM_030188462.1"/>
</dbReference>
<proteinExistence type="inferred from homology"/>
<feature type="domain" description="Fucolectin tachylectin-4 pentraxin-1" evidence="8">
    <location>
        <begin position="14"/>
        <end position="152"/>
    </location>
</feature>
<keyword evidence="7" id="KW-1015">Disulfide bond</keyword>